<name>D3FA41_CONWI</name>
<proteinExistence type="predicted"/>
<dbReference type="RefSeq" id="WP_012936187.1">
    <property type="nucleotide sequence ID" value="NC_013739.1"/>
</dbReference>
<evidence type="ECO:0000313" key="3">
    <source>
        <dbReference type="Proteomes" id="UP000008229"/>
    </source>
</evidence>
<feature type="region of interest" description="Disordered" evidence="1">
    <location>
        <begin position="244"/>
        <end position="269"/>
    </location>
</feature>
<organism evidence="2 3">
    <name type="scientific">Conexibacter woesei (strain DSM 14684 / CCUG 47730 / CIP 108061 / JCM 11494 / NBRC 100937 / ID131577)</name>
    <dbReference type="NCBI Taxonomy" id="469383"/>
    <lineage>
        <taxon>Bacteria</taxon>
        <taxon>Bacillati</taxon>
        <taxon>Actinomycetota</taxon>
        <taxon>Thermoleophilia</taxon>
        <taxon>Solirubrobacterales</taxon>
        <taxon>Conexibacteraceae</taxon>
        <taxon>Conexibacter</taxon>
    </lineage>
</organism>
<dbReference type="EMBL" id="CP001854">
    <property type="protein sequence ID" value="ADB53136.1"/>
    <property type="molecule type" value="Genomic_DNA"/>
</dbReference>
<dbReference type="eggNOG" id="COG3496">
    <property type="taxonomic scope" value="Bacteria"/>
</dbReference>
<protein>
    <recommendedName>
        <fullName evidence="4">DUF1365 domain-containing protein</fullName>
    </recommendedName>
</protein>
<dbReference type="HOGENOM" id="CLU_065913_0_0_11"/>
<feature type="compositionally biased region" description="Low complexity" evidence="1">
    <location>
        <begin position="245"/>
        <end position="257"/>
    </location>
</feature>
<dbReference type="PANTHER" id="PTHR33973">
    <property type="entry name" value="OS07G0153300 PROTEIN"/>
    <property type="match status" value="1"/>
</dbReference>
<reference evidence="2 3" key="1">
    <citation type="journal article" date="2010" name="Stand. Genomic Sci.">
        <title>Complete genome sequence of Conexibacter woesei type strain (ID131577).</title>
        <authorList>
            <person name="Pukall R."/>
            <person name="Lapidus A."/>
            <person name="Glavina Del Rio T."/>
            <person name="Copeland A."/>
            <person name="Tice H."/>
            <person name="Cheng J.-F."/>
            <person name="Lucas S."/>
            <person name="Chen F."/>
            <person name="Nolan M."/>
            <person name="Bruce D."/>
            <person name="Goodwin L."/>
            <person name="Pitluck S."/>
            <person name="Mavromatis K."/>
            <person name="Ivanova N."/>
            <person name="Ovchinnikova G."/>
            <person name="Pati A."/>
            <person name="Chen A."/>
            <person name="Palaniappan K."/>
            <person name="Land M."/>
            <person name="Hauser L."/>
            <person name="Chang Y.-J."/>
            <person name="Jeffries C.D."/>
            <person name="Chain P."/>
            <person name="Meincke L."/>
            <person name="Sims D."/>
            <person name="Brettin T."/>
            <person name="Detter J.C."/>
            <person name="Rohde M."/>
            <person name="Goeker M."/>
            <person name="Bristow J."/>
            <person name="Eisen J.A."/>
            <person name="Markowitz V."/>
            <person name="Kyrpides N.C."/>
            <person name="Klenk H.-P."/>
            <person name="Hugenholtz P."/>
        </authorList>
    </citation>
    <scope>NUCLEOTIDE SEQUENCE [LARGE SCALE GENOMIC DNA]</scope>
    <source>
        <strain evidence="3">DSM 14684 / CIP 108061 / JCM 11494 / NBRC 100937 / ID131577</strain>
    </source>
</reference>
<dbReference type="InterPro" id="IPR010775">
    <property type="entry name" value="DUF1365"/>
</dbReference>
<keyword evidence="3" id="KW-1185">Reference proteome</keyword>
<evidence type="ECO:0000313" key="2">
    <source>
        <dbReference type="EMBL" id="ADB53136.1"/>
    </source>
</evidence>
<dbReference type="Pfam" id="PF07103">
    <property type="entry name" value="DUF1365"/>
    <property type="match status" value="1"/>
</dbReference>
<evidence type="ECO:0008006" key="4">
    <source>
        <dbReference type="Google" id="ProtNLM"/>
    </source>
</evidence>
<dbReference type="STRING" id="469383.Cwoe_4723"/>
<sequence>MTVSAIYEGVVAHRRRVPVAHAFKARLYFMYLDLAELPELFDGHLLWSARRAAPAWWRRADYLGDPAVPLDVAVRDLVQERLGARPQGPVRMLGQVRTWGVGFNPVAFYWCFDTSGEHVEAVVAEVTNTPWGERHAYVAPGGGNADNVLRSRHTKALHVSPLMESELEHVWTISAPGERIAISIANERDGELIFAAALALRRRELSPRALSRILLRYPCVTGQVLVRIYWQALRLRLKGAEWHAKPPAGEPAPAETAPVERAEPAEAAR</sequence>
<dbReference type="PANTHER" id="PTHR33973:SF4">
    <property type="entry name" value="OS07G0153300 PROTEIN"/>
    <property type="match status" value="1"/>
</dbReference>
<accession>D3FA41</accession>
<dbReference type="Proteomes" id="UP000008229">
    <property type="component" value="Chromosome"/>
</dbReference>
<dbReference type="AlphaFoldDB" id="D3FA41"/>
<evidence type="ECO:0000256" key="1">
    <source>
        <dbReference type="SAM" id="MobiDB-lite"/>
    </source>
</evidence>
<reference evidence="3" key="2">
    <citation type="submission" date="2010-01" db="EMBL/GenBank/DDBJ databases">
        <title>The complete genome of Conexibacter woesei DSM 14684.</title>
        <authorList>
            <consortium name="US DOE Joint Genome Institute (JGI-PGF)"/>
            <person name="Lucas S."/>
            <person name="Copeland A."/>
            <person name="Lapidus A."/>
            <person name="Glavina del Rio T."/>
            <person name="Dalin E."/>
            <person name="Tice H."/>
            <person name="Bruce D."/>
            <person name="Goodwin L."/>
            <person name="Pitluck S."/>
            <person name="Kyrpides N."/>
            <person name="Mavromatis K."/>
            <person name="Ivanova N."/>
            <person name="Mikhailova N."/>
            <person name="Chertkov O."/>
            <person name="Brettin T."/>
            <person name="Detter J.C."/>
            <person name="Han C."/>
            <person name="Larimer F."/>
            <person name="Land M."/>
            <person name="Hauser L."/>
            <person name="Markowitz V."/>
            <person name="Cheng J.-F."/>
            <person name="Hugenholtz P."/>
            <person name="Woyke T."/>
            <person name="Wu D."/>
            <person name="Pukall R."/>
            <person name="Steenblock K."/>
            <person name="Schneider S."/>
            <person name="Klenk H.-P."/>
            <person name="Eisen J.A."/>
        </authorList>
    </citation>
    <scope>NUCLEOTIDE SEQUENCE [LARGE SCALE GENOMIC DNA]</scope>
    <source>
        <strain evidence="3">DSM 14684 / CIP 108061 / JCM 11494 / NBRC 100937 / ID131577</strain>
    </source>
</reference>
<dbReference type="OrthoDB" id="9778801at2"/>
<feature type="compositionally biased region" description="Basic and acidic residues" evidence="1">
    <location>
        <begin position="258"/>
        <end position="269"/>
    </location>
</feature>
<dbReference type="KEGG" id="cwo:Cwoe_4723"/>
<gene>
    <name evidence="2" type="ordered locus">Cwoe_4723</name>
</gene>